<reference evidence="6" key="1">
    <citation type="submission" date="2016-10" db="EMBL/GenBank/DDBJ databases">
        <authorList>
            <person name="Varghese N."/>
            <person name="Submissions S."/>
        </authorList>
    </citation>
    <scope>NUCLEOTIDE SEQUENCE [LARGE SCALE GENOMIC DNA]</scope>
    <source>
        <strain evidence="6">DSM 44526</strain>
    </source>
</reference>
<dbReference type="PANTHER" id="PTHR45024:SF2">
    <property type="entry name" value="SCP2 DOMAIN-CONTAINING PROTEIN"/>
    <property type="match status" value="1"/>
</dbReference>
<evidence type="ECO:0000313" key="6">
    <source>
        <dbReference type="Proteomes" id="UP000198863"/>
    </source>
</evidence>
<protein>
    <submittedName>
        <fullName evidence="5">NAD(P)-dependent dehydrogenase, short-chain alcohol dehydrogenase family</fullName>
    </submittedName>
</protein>
<dbReference type="EMBL" id="FNCF01000009">
    <property type="protein sequence ID" value="SDH12305.1"/>
    <property type="molecule type" value="Genomic_DNA"/>
</dbReference>
<dbReference type="PRINTS" id="PR00081">
    <property type="entry name" value="GDHRDH"/>
</dbReference>
<sequence length="287" mass="28954">MNGAGPVDLAGLPVVVTGSTRGLGRAFAHALAAAGARVVVNGTDPDRTAAVVEEITTEGGTAVGHAVSVTAAGAGDALVGACAAAFGSVGMVVTNAGTTRDRSLARMTDAEFDEVVAVHLRGTWDCSRAAVRAMRGTGGAVLHVTSGSGLFGTAGQTNYAAAKAGVVGLTRAMDLELHRHGIRVNALAPVAATGMTEVFATGAVAHALTFPPPEAVAPVVVFLASAQAAHLHGQVLSFDGTQLSVWTHPAPATTEERTGWSAADFAAVLTDDVQQPRHPDRWGTGIR</sequence>
<dbReference type="InterPro" id="IPR051687">
    <property type="entry name" value="Peroxisomal_Beta-Oxidation"/>
</dbReference>
<evidence type="ECO:0000259" key="4">
    <source>
        <dbReference type="SMART" id="SM00822"/>
    </source>
</evidence>
<dbReference type="Pfam" id="PF00106">
    <property type="entry name" value="adh_short"/>
    <property type="match status" value="1"/>
</dbReference>
<proteinExistence type="inferred from homology"/>
<dbReference type="InterPro" id="IPR057326">
    <property type="entry name" value="KR_dom"/>
</dbReference>
<evidence type="ECO:0000256" key="1">
    <source>
        <dbReference type="ARBA" id="ARBA00006484"/>
    </source>
</evidence>
<dbReference type="PANTHER" id="PTHR45024">
    <property type="entry name" value="DEHYDROGENASES, SHORT CHAIN"/>
    <property type="match status" value="1"/>
</dbReference>
<dbReference type="SMART" id="SM00822">
    <property type="entry name" value="PKS_KR"/>
    <property type="match status" value="1"/>
</dbReference>
<dbReference type="InterPro" id="IPR002347">
    <property type="entry name" value="SDR_fam"/>
</dbReference>
<evidence type="ECO:0000256" key="2">
    <source>
        <dbReference type="ARBA" id="ARBA00023002"/>
    </source>
</evidence>
<comment type="similarity">
    <text evidence="1 3">Belongs to the short-chain dehydrogenases/reductases (SDR) family.</text>
</comment>
<evidence type="ECO:0000256" key="3">
    <source>
        <dbReference type="RuleBase" id="RU000363"/>
    </source>
</evidence>
<dbReference type="Proteomes" id="UP000198863">
    <property type="component" value="Unassembled WGS sequence"/>
</dbReference>
<name>A0A1G7ZUD5_9ACTN</name>
<organism evidence="5 6">
    <name type="scientific">Klenkia brasiliensis</name>
    <dbReference type="NCBI Taxonomy" id="333142"/>
    <lineage>
        <taxon>Bacteria</taxon>
        <taxon>Bacillati</taxon>
        <taxon>Actinomycetota</taxon>
        <taxon>Actinomycetes</taxon>
        <taxon>Geodermatophilales</taxon>
        <taxon>Geodermatophilaceae</taxon>
        <taxon>Klenkia</taxon>
    </lineage>
</organism>
<dbReference type="GO" id="GO:0016491">
    <property type="term" value="F:oxidoreductase activity"/>
    <property type="evidence" value="ECO:0007669"/>
    <property type="project" value="UniProtKB-KW"/>
</dbReference>
<feature type="domain" description="Ketoreductase" evidence="4">
    <location>
        <begin position="12"/>
        <end position="193"/>
    </location>
</feature>
<dbReference type="InterPro" id="IPR036291">
    <property type="entry name" value="NAD(P)-bd_dom_sf"/>
</dbReference>
<dbReference type="Gene3D" id="3.40.50.720">
    <property type="entry name" value="NAD(P)-binding Rossmann-like Domain"/>
    <property type="match status" value="1"/>
</dbReference>
<dbReference type="SUPFAM" id="SSF51735">
    <property type="entry name" value="NAD(P)-binding Rossmann-fold domains"/>
    <property type="match status" value="1"/>
</dbReference>
<dbReference type="AlphaFoldDB" id="A0A1G7ZUD5"/>
<keyword evidence="2" id="KW-0560">Oxidoreductase</keyword>
<accession>A0A1G7ZUD5</accession>
<dbReference type="PRINTS" id="PR00080">
    <property type="entry name" value="SDRFAMILY"/>
</dbReference>
<dbReference type="RefSeq" id="WP_165640351.1">
    <property type="nucleotide sequence ID" value="NZ_FNCF01000009.1"/>
</dbReference>
<evidence type="ECO:0000313" key="5">
    <source>
        <dbReference type="EMBL" id="SDH12305.1"/>
    </source>
</evidence>
<gene>
    <name evidence="5" type="ORF">SAMN05660324_4370</name>
</gene>
<keyword evidence="6" id="KW-1185">Reference proteome</keyword>